<keyword evidence="1" id="KW-1133">Transmembrane helix</keyword>
<evidence type="ECO:0000256" key="1">
    <source>
        <dbReference type="SAM" id="Phobius"/>
    </source>
</evidence>
<sequence length="522" mass="58991">MKLLKAISFISFCIAISVLLTLTIKGNEGNPLPFQNDHNTKVGGPFEASNTTSRYALTLAIAENGSFFLNEDLAKFASPDVVKYKDMYMSIFAPGVSFIVIPFYLFGKKLGLPQVVTFLSVTFFALFNLFLIAWISIKLGSGFWTGFLGGFIFLFGTNALSYAQTLSQHHFTVTVALLAIITAMGKRTLIKNIWFGILFGLGVLVDIPNVFLLAPILIYILYRQFYREISAEIIRVNMSLNFIGLILGVLPFIALFAWYNRATTGSYTMLAQSIGRMEEHGETFSQSDSVILREQKDVRAPKGIRLPFNPRKQLAGAYTLFISDERSWIYYSPVVLLGIFGLFKLLKNQKYREFAAVSLSVIFLNGIMYSMFGDPWGGWAFGPRYLIPAGALLSIGLSIIYTNWNRNILFMLIFVILAIYSLRINTLGVTTTTMIPPKIEAINLPKPIPYTYDYNFQLLNKNISSSLIYNRFLSKKLTATDYSYRLFISVSSVFLLLTIASYFEIKTLIKKSHYRKIYINNI</sequence>
<evidence type="ECO:0000313" key="2">
    <source>
        <dbReference type="EMBL" id="KKS98115.1"/>
    </source>
</evidence>
<organism evidence="2 3">
    <name type="scientific">Candidatus Gottesmanbacteria bacterium GW2011_GWA2_43_14</name>
    <dbReference type="NCBI Taxonomy" id="1618443"/>
    <lineage>
        <taxon>Bacteria</taxon>
        <taxon>Candidatus Gottesmaniibacteriota</taxon>
    </lineage>
</organism>
<feature type="transmembrane region" description="Helical" evidence="1">
    <location>
        <begin position="408"/>
        <end position="424"/>
    </location>
</feature>
<dbReference type="STRING" id="1618443.UV73_C0003G0057"/>
<feature type="transmembrane region" description="Helical" evidence="1">
    <location>
        <begin position="7"/>
        <end position="24"/>
    </location>
</feature>
<keyword evidence="1" id="KW-0812">Transmembrane</keyword>
<feature type="transmembrane region" description="Helical" evidence="1">
    <location>
        <begin position="482"/>
        <end position="505"/>
    </location>
</feature>
<reference evidence="2 3" key="1">
    <citation type="journal article" date="2015" name="Nature">
        <title>rRNA introns, odd ribosomes, and small enigmatic genomes across a large radiation of phyla.</title>
        <authorList>
            <person name="Brown C.T."/>
            <person name="Hug L.A."/>
            <person name="Thomas B.C."/>
            <person name="Sharon I."/>
            <person name="Castelle C.J."/>
            <person name="Singh A."/>
            <person name="Wilkins M.J."/>
            <person name="Williams K.H."/>
            <person name="Banfield J.F."/>
        </authorList>
    </citation>
    <scope>NUCLEOTIDE SEQUENCE [LARGE SCALE GENOMIC DNA]</scope>
</reference>
<feature type="transmembrane region" description="Helical" evidence="1">
    <location>
        <begin position="328"/>
        <end position="346"/>
    </location>
</feature>
<feature type="transmembrane region" description="Helical" evidence="1">
    <location>
        <begin position="353"/>
        <end position="372"/>
    </location>
</feature>
<name>A0A0G1DJV8_9BACT</name>
<feature type="transmembrane region" description="Helical" evidence="1">
    <location>
        <begin position="384"/>
        <end position="401"/>
    </location>
</feature>
<feature type="transmembrane region" description="Helical" evidence="1">
    <location>
        <begin position="170"/>
        <end position="187"/>
    </location>
</feature>
<accession>A0A0G1DJV8</accession>
<feature type="transmembrane region" description="Helical" evidence="1">
    <location>
        <begin position="242"/>
        <end position="259"/>
    </location>
</feature>
<evidence type="ECO:0000313" key="3">
    <source>
        <dbReference type="Proteomes" id="UP000034894"/>
    </source>
</evidence>
<proteinExistence type="predicted"/>
<comment type="caution">
    <text evidence="2">The sequence shown here is derived from an EMBL/GenBank/DDBJ whole genome shotgun (WGS) entry which is preliminary data.</text>
</comment>
<dbReference type="EMBL" id="LCFP01000003">
    <property type="protein sequence ID" value="KKS98115.1"/>
    <property type="molecule type" value="Genomic_DNA"/>
</dbReference>
<gene>
    <name evidence="2" type="ORF">UV73_C0003G0057</name>
</gene>
<feature type="transmembrane region" description="Helical" evidence="1">
    <location>
        <begin position="143"/>
        <end position="163"/>
    </location>
</feature>
<keyword evidence="1" id="KW-0472">Membrane</keyword>
<protein>
    <recommendedName>
        <fullName evidence="4">Glycosyltransferase RgtA/B/C/D-like domain-containing protein</fullName>
    </recommendedName>
</protein>
<feature type="transmembrane region" description="Helical" evidence="1">
    <location>
        <begin position="118"/>
        <end position="137"/>
    </location>
</feature>
<feature type="transmembrane region" description="Helical" evidence="1">
    <location>
        <begin position="193"/>
        <end position="222"/>
    </location>
</feature>
<dbReference type="Proteomes" id="UP000034894">
    <property type="component" value="Unassembled WGS sequence"/>
</dbReference>
<dbReference type="AlphaFoldDB" id="A0A0G1DJV8"/>
<evidence type="ECO:0008006" key="4">
    <source>
        <dbReference type="Google" id="ProtNLM"/>
    </source>
</evidence>
<feature type="transmembrane region" description="Helical" evidence="1">
    <location>
        <begin position="87"/>
        <end position="106"/>
    </location>
</feature>